<sequence>MLIHTSLIVAVAWFAVKDRCSFDSLPLSDLLAAFVSNHRTITSCPLLVFDVFNPSFVVFRLLRLID</sequence>
<gene>
    <name evidence="2" type="ORF">CCAP1982_LOCUS4548</name>
</gene>
<dbReference type="Proteomes" id="UP000606786">
    <property type="component" value="Unassembled WGS sequence"/>
</dbReference>
<evidence type="ECO:0000256" key="1">
    <source>
        <dbReference type="SAM" id="SignalP"/>
    </source>
</evidence>
<evidence type="ECO:0000313" key="3">
    <source>
        <dbReference type="Proteomes" id="UP000606786"/>
    </source>
</evidence>
<keyword evidence="1" id="KW-0732">Signal</keyword>
<dbReference type="AlphaFoldDB" id="A0A811UD44"/>
<comment type="caution">
    <text evidence="2">The sequence shown here is derived from an EMBL/GenBank/DDBJ whole genome shotgun (WGS) entry which is preliminary data.</text>
</comment>
<organism evidence="2 3">
    <name type="scientific">Ceratitis capitata</name>
    <name type="common">Mediterranean fruit fly</name>
    <name type="synonym">Tephritis capitata</name>
    <dbReference type="NCBI Taxonomy" id="7213"/>
    <lineage>
        <taxon>Eukaryota</taxon>
        <taxon>Metazoa</taxon>
        <taxon>Ecdysozoa</taxon>
        <taxon>Arthropoda</taxon>
        <taxon>Hexapoda</taxon>
        <taxon>Insecta</taxon>
        <taxon>Pterygota</taxon>
        <taxon>Neoptera</taxon>
        <taxon>Endopterygota</taxon>
        <taxon>Diptera</taxon>
        <taxon>Brachycera</taxon>
        <taxon>Muscomorpha</taxon>
        <taxon>Tephritoidea</taxon>
        <taxon>Tephritidae</taxon>
        <taxon>Ceratitis</taxon>
        <taxon>Ceratitis</taxon>
    </lineage>
</organism>
<protein>
    <submittedName>
        <fullName evidence="2">(Mediterranean fruit fly) hypothetical protein</fullName>
    </submittedName>
</protein>
<reference evidence="2" key="1">
    <citation type="submission" date="2020-11" db="EMBL/GenBank/DDBJ databases">
        <authorList>
            <person name="Whitehead M."/>
        </authorList>
    </citation>
    <scope>NUCLEOTIDE SEQUENCE</scope>
    <source>
        <strain evidence="2">EGII</strain>
    </source>
</reference>
<evidence type="ECO:0000313" key="2">
    <source>
        <dbReference type="EMBL" id="CAD6995847.1"/>
    </source>
</evidence>
<feature type="chain" id="PRO_5032751610" evidence="1">
    <location>
        <begin position="19"/>
        <end position="66"/>
    </location>
</feature>
<dbReference type="EMBL" id="CAJHJT010000001">
    <property type="protein sequence ID" value="CAD6995847.1"/>
    <property type="molecule type" value="Genomic_DNA"/>
</dbReference>
<accession>A0A811UD44</accession>
<feature type="signal peptide" evidence="1">
    <location>
        <begin position="1"/>
        <end position="18"/>
    </location>
</feature>
<keyword evidence="3" id="KW-1185">Reference proteome</keyword>
<name>A0A811UD44_CERCA</name>
<proteinExistence type="predicted"/>